<reference evidence="1" key="1">
    <citation type="submission" date="2018-05" db="EMBL/GenBank/DDBJ databases">
        <authorList>
            <person name="Lanie J.A."/>
            <person name="Ng W.-L."/>
            <person name="Kazmierczak K.M."/>
            <person name="Andrzejewski T.M."/>
            <person name="Davidsen T.M."/>
            <person name="Wayne K.J."/>
            <person name="Tettelin H."/>
            <person name="Glass J.I."/>
            <person name="Rusch D."/>
            <person name="Podicherti R."/>
            <person name="Tsui H.-C.T."/>
            <person name="Winkler M.E."/>
        </authorList>
    </citation>
    <scope>NUCLEOTIDE SEQUENCE</scope>
</reference>
<accession>A0A381Z4J1</accession>
<proteinExistence type="predicted"/>
<gene>
    <name evidence="1" type="ORF">METZ01_LOCUS137059</name>
</gene>
<evidence type="ECO:0000313" key="1">
    <source>
        <dbReference type="EMBL" id="SVA84205.1"/>
    </source>
</evidence>
<protein>
    <submittedName>
        <fullName evidence="1">Uncharacterized protein</fullName>
    </submittedName>
</protein>
<dbReference type="AlphaFoldDB" id="A0A381Z4J1"/>
<sequence>MRYINSHCTYTEDHAEGTYTFTGPCRVTNEPYSVTIPGHELWDLNQGEPIMCLRSLDAGDREFVMTGTSPKGWEKLFGGQVDE</sequence>
<dbReference type="EMBL" id="UINC01019935">
    <property type="protein sequence ID" value="SVA84205.1"/>
    <property type="molecule type" value="Genomic_DNA"/>
</dbReference>
<name>A0A381Z4J1_9ZZZZ</name>
<organism evidence="1">
    <name type="scientific">marine metagenome</name>
    <dbReference type="NCBI Taxonomy" id="408172"/>
    <lineage>
        <taxon>unclassified sequences</taxon>
        <taxon>metagenomes</taxon>
        <taxon>ecological metagenomes</taxon>
    </lineage>
</organism>